<organism evidence="2 3">
    <name type="scientific">Schaalia odontolytica</name>
    <dbReference type="NCBI Taxonomy" id="1660"/>
    <lineage>
        <taxon>Bacteria</taxon>
        <taxon>Bacillati</taxon>
        <taxon>Actinomycetota</taxon>
        <taxon>Actinomycetes</taxon>
        <taxon>Actinomycetales</taxon>
        <taxon>Actinomycetaceae</taxon>
        <taxon>Schaalia</taxon>
    </lineage>
</organism>
<comment type="caution">
    <text evidence="2">The sequence shown here is derived from an EMBL/GenBank/DDBJ whole genome shotgun (WGS) entry which is preliminary data.</text>
</comment>
<keyword evidence="1" id="KW-0812">Transmembrane</keyword>
<feature type="transmembrane region" description="Helical" evidence="1">
    <location>
        <begin position="422"/>
        <end position="447"/>
    </location>
</feature>
<dbReference type="RefSeq" id="WP_060566555.1">
    <property type="nucleotide sequence ID" value="NZ_CP040006.1"/>
</dbReference>
<feature type="transmembrane region" description="Helical" evidence="1">
    <location>
        <begin position="210"/>
        <end position="226"/>
    </location>
</feature>
<proteinExistence type="predicted"/>
<keyword evidence="1" id="KW-1133">Transmembrane helix</keyword>
<keyword evidence="1" id="KW-0472">Membrane</keyword>
<gene>
    <name evidence="2" type="ORF">APY09_05495</name>
</gene>
<dbReference type="EMBL" id="LLVT01000002">
    <property type="protein sequence ID" value="KSW10930.1"/>
    <property type="molecule type" value="Genomic_DNA"/>
</dbReference>
<dbReference type="AlphaFoldDB" id="A0A0V8RSJ3"/>
<feature type="transmembrane region" description="Helical" evidence="1">
    <location>
        <begin position="256"/>
        <end position="275"/>
    </location>
</feature>
<protein>
    <recommendedName>
        <fullName evidence="4">DUF2142 domain-containing protein</fullName>
    </recommendedName>
</protein>
<dbReference type="Proteomes" id="UP000054686">
    <property type="component" value="Unassembled WGS sequence"/>
</dbReference>
<name>A0A0V8RSJ3_9ACTO</name>
<feature type="transmembrane region" description="Helical" evidence="1">
    <location>
        <begin position="232"/>
        <end position="249"/>
    </location>
</feature>
<feature type="transmembrane region" description="Helical" evidence="1">
    <location>
        <begin position="186"/>
        <end position="203"/>
    </location>
</feature>
<feature type="transmembrane region" description="Helical" evidence="1">
    <location>
        <begin position="162"/>
        <end position="180"/>
    </location>
</feature>
<dbReference type="Pfam" id="PF09913">
    <property type="entry name" value="DUF2142"/>
    <property type="match status" value="1"/>
</dbReference>
<evidence type="ECO:0000313" key="3">
    <source>
        <dbReference type="Proteomes" id="UP000054686"/>
    </source>
</evidence>
<dbReference type="InterPro" id="IPR018674">
    <property type="entry name" value="DUF2142_membrane"/>
</dbReference>
<dbReference type="OrthoDB" id="3266966at2"/>
<accession>A0A0V8RSJ3</accession>
<evidence type="ECO:0008006" key="4">
    <source>
        <dbReference type="Google" id="ProtNLM"/>
    </source>
</evidence>
<sequence length="517" mass="55211">MSTSAPQRRTLVAVLILVAAVIAASLAWVVASPVGSSPDEDFHVGSMWCPPPVDKTGCQISTKDGEKAVMVPQSLAKEYVTCYAFDHDNSALCALNASDEELAPTLRWDDGNYPWGYYQFAHLFVQRSTSHAVLALRTVNTLLAIGLIGAIIALADSGLKRAISVAVTVAWLPMGFYFVAGMNPSSWAMTGTFAFAAGLLAATRSVGQRRVGLIACALAGAVLACTSRGDSAFFLFVVTVALAFAVPLTKRIIPEATLACVASVVGIWVMARTNVAASHLGSGNELAEYSLKHIAWLNVSSLPNYLRGFVGHLLGPGWNDVSYQGTVSYGASIVVVAVLCWSLRSLSWRKALSAITVAGAITGVPVVIGLRGHFNNVLTYQPRYMLPLFAVFLLMLLAPSPARANDEGRRVGSEAFHLPTSIAGRVGTGLVAAIWTLTNARALYLVIERYAFGRTQHGYPIDLSTRNLSAGNEWWWPTAPIGPMAVWILGALAGALAIGLAVFLWQRSPEKAPEPRR</sequence>
<feature type="transmembrane region" description="Helical" evidence="1">
    <location>
        <begin position="326"/>
        <end position="344"/>
    </location>
</feature>
<feature type="transmembrane region" description="Helical" evidence="1">
    <location>
        <begin position="384"/>
        <end position="402"/>
    </location>
</feature>
<feature type="transmembrane region" description="Helical" evidence="1">
    <location>
        <begin position="484"/>
        <end position="505"/>
    </location>
</feature>
<feature type="transmembrane region" description="Helical" evidence="1">
    <location>
        <begin position="134"/>
        <end position="155"/>
    </location>
</feature>
<reference evidence="2 3" key="1">
    <citation type="submission" date="2015-10" db="EMBL/GenBank/DDBJ databases">
        <title>Draft Genome of Actinomyces odontolyticus subsp. actinosynbacter strain XH001.</title>
        <authorList>
            <person name="Mclean J.S."/>
            <person name="He X."/>
        </authorList>
    </citation>
    <scope>NUCLEOTIDE SEQUENCE [LARGE SCALE GENOMIC DNA]</scope>
    <source>
        <strain evidence="2 3">XH001</strain>
    </source>
</reference>
<evidence type="ECO:0000256" key="1">
    <source>
        <dbReference type="SAM" id="Phobius"/>
    </source>
</evidence>
<feature type="transmembrane region" description="Helical" evidence="1">
    <location>
        <begin position="351"/>
        <end position="372"/>
    </location>
</feature>
<evidence type="ECO:0000313" key="2">
    <source>
        <dbReference type="EMBL" id="KSW10930.1"/>
    </source>
</evidence>